<evidence type="ECO:0000313" key="2">
    <source>
        <dbReference type="Proteomes" id="UP000031364"/>
    </source>
</evidence>
<dbReference type="RefSeq" id="WP_043663167.1">
    <property type="nucleotide sequence ID" value="NZ_BDCI01000004.1"/>
</dbReference>
<organism evidence="1 2">
    <name type="scientific">Nocardia vulneris</name>
    <dbReference type="NCBI Taxonomy" id="1141657"/>
    <lineage>
        <taxon>Bacteria</taxon>
        <taxon>Bacillati</taxon>
        <taxon>Actinomycetota</taxon>
        <taxon>Actinomycetes</taxon>
        <taxon>Mycobacteriales</taxon>
        <taxon>Nocardiaceae</taxon>
        <taxon>Nocardia</taxon>
    </lineage>
</organism>
<dbReference type="Proteomes" id="UP000031364">
    <property type="component" value="Unassembled WGS sequence"/>
</dbReference>
<dbReference type="EMBL" id="JNFP01000001">
    <property type="protein sequence ID" value="KIA66652.1"/>
    <property type="molecule type" value="Genomic_DNA"/>
</dbReference>
<comment type="caution">
    <text evidence="1">The sequence shown here is derived from an EMBL/GenBank/DDBJ whole genome shotgun (WGS) entry which is preliminary data.</text>
</comment>
<sequence>MPGSGRPSRRGTTFLAATAVAVLFLLVAGLLGACSDNGSAAAQPKVTDSGTADCAAGGQAVAGLRDTFRGLSDQLNGLGPAAQRGDLTDVKSRVAQGIRLSDQVTATIQPAVERMGSPLIGSTYRDVATAGGGLRSALAEFAAALDADQQAQPAADAVSTALTSLNTAMDRMRRACPTVFPDQPSPTYGPAVHYR</sequence>
<keyword evidence="2" id="KW-1185">Reference proteome</keyword>
<accession>A0ABR4ZML3</accession>
<evidence type="ECO:0008006" key="3">
    <source>
        <dbReference type="Google" id="ProtNLM"/>
    </source>
</evidence>
<dbReference type="PROSITE" id="PS51257">
    <property type="entry name" value="PROKAR_LIPOPROTEIN"/>
    <property type="match status" value="1"/>
</dbReference>
<name>A0ABR4ZML3_9NOCA</name>
<proteinExistence type="predicted"/>
<evidence type="ECO:0000313" key="1">
    <source>
        <dbReference type="EMBL" id="KIA66652.1"/>
    </source>
</evidence>
<protein>
    <recommendedName>
        <fullName evidence="3">Lipoprotein</fullName>
    </recommendedName>
</protein>
<reference evidence="1 2" key="1">
    <citation type="journal article" date="2014" name="Int. J. Syst. Evol. Microbiol.">
        <title>Nocardia vulneris sp. nov., isolated from wounds of human patients in North America.</title>
        <authorList>
            <person name="Lasker B.A."/>
            <person name="Bell M."/>
            <person name="Klenk H.P."/>
            <person name="Sproer C."/>
            <person name="Schumann C."/>
            <person name="Schumann P."/>
            <person name="Brown J.M."/>
        </authorList>
    </citation>
    <scope>NUCLEOTIDE SEQUENCE [LARGE SCALE GENOMIC DNA]</scope>
    <source>
        <strain evidence="1 2">W9851</strain>
    </source>
</reference>
<gene>
    <name evidence="1" type="ORF">FG87_00585</name>
</gene>